<keyword evidence="7" id="KW-1185">Reference proteome</keyword>
<organism evidence="6 7">
    <name type="scientific">Pseudothauera lacus</name>
    <dbReference type="NCBI Taxonomy" id="2136175"/>
    <lineage>
        <taxon>Bacteria</taxon>
        <taxon>Pseudomonadati</taxon>
        <taxon>Pseudomonadota</taxon>
        <taxon>Betaproteobacteria</taxon>
        <taxon>Rhodocyclales</taxon>
        <taxon>Zoogloeaceae</taxon>
        <taxon>Pseudothauera</taxon>
    </lineage>
</organism>
<keyword evidence="4" id="KW-0804">Transcription</keyword>
<dbReference type="FunFam" id="3.40.190.290:FF:000001">
    <property type="entry name" value="Transcriptional regulator, LysR family"/>
    <property type="match status" value="1"/>
</dbReference>
<protein>
    <submittedName>
        <fullName evidence="6">LysR family transcriptional regulator</fullName>
    </submittedName>
</protein>
<dbReference type="InterPro" id="IPR036390">
    <property type="entry name" value="WH_DNA-bd_sf"/>
</dbReference>
<dbReference type="Pfam" id="PF03466">
    <property type="entry name" value="LysR_substrate"/>
    <property type="match status" value="1"/>
</dbReference>
<dbReference type="Proteomes" id="UP000241193">
    <property type="component" value="Unassembled WGS sequence"/>
</dbReference>
<evidence type="ECO:0000259" key="5">
    <source>
        <dbReference type="PROSITE" id="PS50931"/>
    </source>
</evidence>
<dbReference type="AlphaFoldDB" id="A0A2T4IGH8"/>
<dbReference type="InterPro" id="IPR000847">
    <property type="entry name" value="LysR_HTH_N"/>
</dbReference>
<dbReference type="GO" id="GO:0043565">
    <property type="term" value="F:sequence-specific DNA binding"/>
    <property type="evidence" value="ECO:0007669"/>
    <property type="project" value="TreeGrafter"/>
</dbReference>
<dbReference type="PANTHER" id="PTHR30537">
    <property type="entry name" value="HTH-TYPE TRANSCRIPTIONAL REGULATOR"/>
    <property type="match status" value="1"/>
</dbReference>
<feature type="domain" description="HTH lysR-type" evidence="5">
    <location>
        <begin position="1"/>
        <end position="59"/>
    </location>
</feature>
<evidence type="ECO:0000256" key="4">
    <source>
        <dbReference type="ARBA" id="ARBA00023163"/>
    </source>
</evidence>
<dbReference type="RefSeq" id="WP_107492691.1">
    <property type="nucleotide sequence ID" value="NZ_PZKC01000004.1"/>
</dbReference>
<evidence type="ECO:0000256" key="1">
    <source>
        <dbReference type="ARBA" id="ARBA00009437"/>
    </source>
</evidence>
<dbReference type="InterPro" id="IPR058163">
    <property type="entry name" value="LysR-type_TF_proteobact-type"/>
</dbReference>
<dbReference type="InterPro" id="IPR005119">
    <property type="entry name" value="LysR_subst-bd"/>
</dbReference>
<dbReference type="PANTHER" id="PTHR30537:SF35">
    <property type="entry name" value="TRANSCRIPTIONAL REGULATORY PROTEIN"/>
    <property type="match status" value="1"/>
</dbReference>
<dbReference type="Gene3D" id="3.40.190.290">
    <property type="match status" value="1"/>
</dbReference>
<evidence type="ECO:0000313" key="6">
    <source>
        <dbReference type="EMBL" id="PTD96882.1"/>
    </source>
</evidence>
<dbReference type="Gene3D" id="1.10.10.10">
    <property type="entry name" value="Winged helix-like DNA-binding domain superfamily/Winged helix DNA-binding domain"/>
    <property type="match status" value="1"/>
</dbReference>
<evidence type="ECO:0000256" key="3">
    <source>
        <dbReference type="ARBA" id="ARBA00023125"/>
    </source>
</evidence>
<dbReference type="Pfam" id="PF00126">
    <property type="entry name" value="HTH_1"/>
    <property type="match status" value="1"/>
</dbReference>
<dbReference type="SUPFAM" id="SSF53850">
    <property type="entry name" value="Periplasmic binding protein-like II"/>
    <property type="match status" value="1"/>
</dbReference>
<gene>
    <name evidence="6" type="ORF">C8261_05590</name>
</gene>
<dbReference type="EMBL" id="PZKC01000004">
    <property type="protein sequence ID" value="PTD96882.1"/>
    <property type="molecule type" value="Genomic_DNA"/>
</dbReference>
<keyword evidence="3" id="KW-0238">DNA-binding</keyword>
<sequence length="300" mass="32797">MSRLQQMQTFVAVAEAGSFAAAAEQLGSSRPAVSRQIAELERRLDVRLLHRTTRRLSLSAEGEVFLARCKRLLGDLDEAEAEITVRSGQAIGLLRVNAPVSFGIARLAPLWGRFQARHPRVELDITLSDRIVDLVEEGYDLAIRISRLPDSTMICRRLSSTRLLLCASPAYLARAGTPTHPGELAAHATLAYSYFAGGDEWPFHGPDGPISARVRPTLRSNNGDTCVAGALQHQGIVLQPDFLVDEHLASGQLVELMPAYRSLELGIYAVYPSRKHLTPKLRLLIDHLAAHFSASADPPA</sequence>
<dbReference type="InterPro" id="IPR036388">
    <property type="entry name" value="WH-like_DNA-bd_sf"/>
</dbReference>
<dbReference type="PROSITE" id="PS50931">
    <property type="entry name" value="HTH_LYSR"/>
    <property type="match status" value="1"/>
</dbReference>
<dbReference type="GO" id="GO:0003700">
    <property type="term" value="F:DNA-binding transcription factor activity"/>
    <property type="evidence" value="ECO:0007669"/>
    <property type="project" value="InterPro"/>
</dbReference>
<dbReference type="OrthoDB" id="8705920at2"/>
<evidence type="ECO:0000256" key="2">
    <source>
        <dbReference type="ARBA" id="ARBA00023015"/>
    </source>
</evidence>
<proteinExistence type="inferred from homology"/>
<accession>A0A2T4IGH8</accession>
<reference evidence="6 7" key="2">
    <citation type="submission" date="2018-04" db="EMBL/GenBank/DDBJ databases">
        <title>Thauera lacus sp. nov., isolated from an saline lake in Inner Mongolia, China.</title>
        <authorList>
            <person name="Liang Q.-Y."/>
        </authorList>
    </citation>
    <scope>NUCLEOTIDE SEQUENCE [LARGE SCALE GENOMIC DNA]</scope>
    <source>
        <strain evidence="6 7">D20</strain>
    </source>
</reference>
<name>A0A2T4IGH8_9RHOO</name>
<dbReference type="CDD" id="cd08422">
    <property type="entry name" value="PBP2_CrgA_like"/>
    <property type="match status" value="1"/>
</dbReference>
<comment type="similarity">
    <text evidence="1">Belongs to the LysR transcriptional regulatory family.</text>
</comment>
<reference evidence="6 7" key="1">
    <citation type="submission" date="2018-03" db="EMBL/GenBank/DDBJ databases">
        <authorList>
            <person name="Keele B.F."/>
        </authorList>
    </citation>
    <scope>NUCLEOTIDE SEQUENCE [LARGE SCALE GENOMIC DNA]</scope>
    <source>
        <strain evidence="6 7">D20</strain>
    </source>
</reference>
<keyword evidence="2" id="KW-0805">Transcription regulation</keyword>
<evidence type="ECO:0000313" key="7">
    <source>
        <dbReference type="Proteomes" id="UP000241193"/>
    </source>
</evidence>
<comment type="caution">
    <text evidence="6">The sequence shown here is derived from an EMBL/GenBank/DDBJ whole genome shotgun (WGS) entry which is preliminary data.</text>
</comment>
<dbReference type="GO" id="GO:0006351">
    <property type="term" value="P:DNA-templated transcription"/>
    <property type="evidence" value="ECO:0007669"/>
    <property type="project" value="TreeGrafter"/>
</dbReference>
<dbReference type="FunFam" id="1.10.10.10:FF:000001">
    <property type="entry name" value="LysR family transcriptional regulator"/>
    <property type="match status" value="1"/>
</dbReference>
<dbReference type="PRINTS" id="PR00039">
    <property type="entry name" value="HTHLYSR"/>
</dbReference>
<dbReference type="SUPFAM" id="SSF46785">
    <property type="entry name" value="Winged helix' DNA-binding domain"/>
    <property type="match status" value="1"/>
</dbReference>